<organism evidence="1 2">
    <name type="scientific">Micromonospora fiedleri</name>
    <dbReference type="NCBI Taxonomy" id="1157498"/>
    <lineage>
        <taxon>Bacteria</taxon>
        <taxon>Bacillati</taxon>
        <taxon>Actinomycetota</taxon>
        <taxon>Actinomycetes</taxon>
        <taxon>Micromonosporales</taxon>
        <taxon>Micromonosporaceae</taxon>
        <taxon>Micromonospora</taxon>
    </lineage>
</organism>
<dbReference type="EMBL" id="JAETXL010000003">
    <property type="protein sequence ID" value="MBL6276533.1"/>
    <property type="molecule type" value="Genomic_DNA"/>
</dbReference>
<name>A0ABS1ULK4_9ACTN</name>
<reference evidence="1 2" key="1">
    <citation type="submission" date="2021-01" db="EMBL/GenBank/DDBJ databases">
        <title>Genome sequencing of Micromonospora fiedleri MG-37.</title>
        <authorList>
            <person name="Moreland P.E.J."/>
            <person name="Stach J.E.M."/>
        </authorList>
    </citation>
    <scope>NUCLEOTIDE SEQUENCE [LARGE SCALE GENOMIC DNA]</scope>
    <source>
        <strain evidence="1 2">MG-37</strain>
    </source>
</reference>
<sequence>MPAQDLDIPLHRIPTRPVSGLVMAVPARSAAPLGTHWSAVVETAVPRRCVPRRLPHGERS</sequence>
<accession>A0ABS1ULK4</accession>
<evidence type="ECO:0000313" key="2">
    <source>
        <dbReference type="Proteomes" id="UP000661193"/>
    </source>
</evidence>
<gene>
    <name evidence="1" type="ORF">JMF97_10195</name>
</gene>
<comment type="caution">
    <text evidence="1">The sequence shown here is derived from an EMBL/GenBank/DDBJ whole genome shotgun (WGS) entry which is preliminary data.</text>
</comment>
<keyword evidence="2" id="KW-1185">Reference proteome</keyword>
<dbReference type="RefSeq" id="WP_203221318.1">
    <property type="nucleotide sequence ID" value="NZ_JAETXL010000003.1"/>
</dbReference>
<protein>
    <submittedName>
        <fullName evidence="1">Uncharacterized protein</fullName>
    </submittedName>
</protein>
<dbReference type="Proteomes" id="UP000661193">
    <property type="component" value="Unassembled WGS sequence"/>
</dbReference>
<proteinExistence type="predicted"/>
<evidence type="ECO:0000313" key="1">
    <source>
        <dbReference type="EMBL" id="MBL6276533.1"/>
    </source>
</evidence>